<gene>
    <name evidence="2" type="ORF">EYF80_019619</name>
</gene>
<evidence type="ECO:0000313" key="2">
    <source>
        <dbReference type="EMBL" id="TNN70119.1"/>
    </source>
</evidence>
<protein>
    <submittedName>
        <fullName evidence="2">Uncharacterized protein</fullName>
    </submittedName>
</protein>
<evidence type="ECO:0000256" key="1">
    <source>
        <dbReference type="SAM" id="MobiDB-lite"/>
    </source>
</evidence>
<feature type="compositionally biased region" description="Low complexity" evidence="1">
    <location>
        <begin position="26"/>
        <end position="37"/>
    </location>
</feature>
<feature type="region of interest" description="Disordered" evidence="1">
    <location>
        <begin position="1"/>
        <end position="51"/>
    </location>
</feature>
<name>A0A4Z2HWA7_9TELE</name>
<sequence>MEVERRRGRGISSATASDPARSNGQISFPIHFSAPFSSPAPPPPPLQRPSLPSSIFIELTFSFAAPDENQQTAVTINNPGPSRCVFLRLRADVSSGPLAALPGSEPPVHGERWRRQIGPDTQNPWSQEKEVA</sequence>
<accession>A0A4Z2HWA7</accession>
<organism evidence="2 3">
    <name type="scientific">Liparis tanakae</name>
    <name type="common">Tanaka's snailfish</name>
    <dbReference type="NCBI Taxonomy" id="230148"/>
    <lineage>
        <taxon>Eukaryota</taxon>
        <taxon>Metazoa</taxon>
        <taxon>Chordata</taxon>
        <taxon>Craniata</taxon>
        <taxon>Vertebrata</taxon>
        <taxon>Euteleostomi</taxon>
        <taxon>Actinopterygii</taxon>
        <taxon>Neopterygii</taxon>
        <taxon>Teleostei</taxon>
        <taxon>Neoteleostei</taxon>
        <taxon>Acanthomorphata</taxon>
        <taxon>Eupercaria</taxon>
        <taxon>Perciformes</taxon>
        <taxon>Cottioidei</taxon>
        <taxon>Cottales</taxon>
        <taxon>Liparidae</taxon>
        <taxon>Liparis</taxon>
    </lineage>
</organism>
<reference evidence="2 3" key="1">
    <citation type="submission" date="2019-03" db="EMBL/GenBank/DDBJ databases">
        <title>First draft genome of Liparis tanakae, snailfish: a comprehensive survey of snailfish specific genes.</title>
        <authorList>
            <person name="Kim W."/>
            <person name="Song I."/>
            <person name="Jeong J.-H."/>
            <person name="Kim D."/>
            <person name="Kim S."/>
            <person name="Ryu S."/>
            <person name="Song J.Y."/>
            <person name="Lee S.K."/>
        </authorList>
    </citation>
    <scope>NUCLEOTIDE SEQUENCE [LARGE SCALE GENOMIC DNA]</scope>
    <source>
        <tissue evidence="2">Muscle</tissue>
    </source>
</reference>
<dbReference type="Proteomes" id="UP000314294">
    <property type="component" value="Unassembled WGS sequence"/>
</dbReference>
<feature type="compositionally biased region" description="Pro residues" evidence="1">
    <location>
        <begin position="38"/>
        <end position="47"/>
    </location>
</feature>
<feature type="region of interest" description="Disordered" evidence="1">
    <location>
        <begin position="96"/>
        <end position="132"/>
    </location>
</feature>
<evidence type="ECO:0000313" key="3">
    <source>
        <dbReference type="Proteomes" id="UP000314294"/>
    </source>
</evidence>
<comment type="caution">
    <text evidence="2">The sequence shown here is derived from an EMBL/GenBank/DDBJ whole genome shotgun (WGS) entry which is preliminary data.</text>
</comment>
<dbReference type="EMBL" id="SRLO01000167">
    <property type="protein sequence ID" value="TNN70119.1"/>
    <property type="molecule type" value="Genomic_DNA"/>
</dbReference>
<feature type="compositionally biased region" description="Polar residues" evidence="1">
    <location>
        <begin position="12"/>
        <end position="25"/>
    </location>
</feature>
<proteinExistence type="predicted"/>
<keyword evidence="3" id="KW-1185">Reference proteome</keyword>
<dbReference type="AlphaFoldDB" id="A0A4Z2HWA7"/>